<reference evidence="2" key="1">
    <citation type="submission" date="2020-10" db="EMBL/GenBank/DDBJ databases">
        <authorList>
            <person name="Gilroy R."/>
        </authorList>
    </citation>
    <scope>NUCLEOTIDE SEQUENCE</scope>
    <source>
        <strain evidence="2">B3-2255</strain>
    </source>
</reference>
<sequence>MYFGLKIKKRDNLDIQNIAARLFLCPRISPEHASRILEMLVEKRLSVNYFERKTNEYMSELKKLKETDNEKVWSMMNSKLDAWSKVFNPPDPKDYKYLERQFGLTFRDLFGPSSITEECNNHRVESPKEMASYVKQFIKGQDAAIDKLAVPFFLHLESKRKQYTSKVKTPVLLIGPTGSGKSETLRLFGKLCDCPVIRINSSQVVPSSWKGQSIKDILAQEINAKTSIDDLKYAVVVFHEFDKITHYGHKAVGNKGSDFDTDMVRELMAFFETDYCLNLEKGINPDSMMSKTYKLPVDNLFLIFDGSFYGMEEIVRKRLNISSIGFNKMKDKTYEGINIQSLMTSDDLIQWGILPELVGRIGDIVVMNPLSTDVIYEIMTSAKDNILQSHIDYFSRHNIQLSFSDDALHYIAEMAEKSGLGFRNVKAILAKSLNRLYYEMLEPSLKKERIVIGKDYIMQNIF</sequence>
<dbReference type="EMBL" id="JADILY010000079">
    <property type="protein sequence ID" value="MBO8481605.1"/>
    <property type="molecule type" value="Genomic_DNA"/>
</dbReference>
<protein>
    <submittedName>
        <fullName evidence="2">AAA family ATPase</fullName>
    </submittedName>
</protein>
<dbReference type="PANTHER" id="PTHR48102:SF7">
    <property type="entry name" value="ATP-DEPENDENT CLP PROTEASE ATP-BINDING SUBUNIT CLPX-LIKE, MITOCHONDRIAL"/>
    <property type="match status" value="1"/>
</dbReference>
<accession>A0A9D9IZS6</accession>
<dbReference type="Pfam" id="PF00004">
    <property type="entry name" value="AAA"/>
    <property type="match status" value="1"/>
</dbReference>
<dbReference type="GO" id="GO:0016887">
    <property type="term" value="F:ATP hydrolysis activity"/>
    <property type="evidence" value="ECO:0007669"/>
    <property type="project" value="InterPro"/>
</dbReference>
<dbReference type="AlphaFoldDB" id="A0A9D9IZS6"/>
<dbReference type="InterPro" id="IPR050052">
    <property type="entry name" value="ATP-dep_Clp_protease_ClpX"/>
</dbReference>
<gene>
    <name evidence="2" type="ORF">IAC87_03560</name>
</gene>
<proteinExistence type="predicted"/>
<evidence type="ECO:0000313" key="3">
    <source>
        <dbReference type="Proteomes" id="UP000823772"/>
    </source>
</evidence>
<dbReference type="InterPro" id="IPR027417">
    <property type="entry name" value="P-loop_NTPase"/>
</dbReference>
<name>A0A9D9IZS6_9BACT</name>
<evidence type="ECO:0000259" key="1">
    <source>
        <dbReference type="Pfam" id="PF00004"/>
    </source>
</evidence>
<dbReference type="GO" id="GO:0005524">
    <property type="term" value="F:ATP binding"/>
    <property type="evidence" value="ECO:0007669"/>
    <property type="project" value="InterPro"/>
</dbReference>
<dbReference type="Gene3D" id="3.40.50.300">
    <property type="entry name" value="P-loop containing nucleotide triphosphate hydrolases"/>
    <property type="match status" value="1"/>
</dbReference>
<dbReference type="Proteomes" id="UP000823772">
    <property type="component" value="Unassembled WGS sequence"/>
</dbReference>
<dbReference type="GO" id="GO:0051603">
    <property type="term" value="P:proteolysis involved in protein catabolic process"/>
    <property type="evidence" value="ECO:0007669"/>
    <property type="project" value="TreeGrafter"/>
</dbReference>
<reference evidence="2" key="2">
    <citation type="journal article" date="2021" name="PeerJ">
        <title>Extensive microbial diversity within the chicken gut microbiome revealed by metagenomics and culture.</title>
        <authorList>
            <person name="Gilroy R."/>
            <person name="Ravi A."/>
            <person name="Getino M."/>
            <person name="Pursley I."/>
            <person name="Horton D.L."/>
            <person name="Alikhan N.F."/>
            <person name="Baker D."/>
            <person name="Gharbi K."/>
            <person name="Hall N."/>
            <person name="Watson M."/>
            <person name="Adriaenssens E.M."/>
            <person name="Foster-Nyarko E."/>
            <person name="Jarju S."/>
            <person name="Secka A."/>
            <person name="Antonio M."/>
            <person name="Oren A."/>
            <person name="Chaudhuri R.R."/>
            <person name="La Ragione R."/>
            <person name="Hildebrand F."/>
            <person name="Pallen M.J."/>
        </authorList>
    </citation>
    <scope>NUCLEOTIDE SEQUENCE</scope>
    <source>
        <strain evidence="2">B3-2255</strain>
    </source>
</reference>
<comment type="caution">
    <text evidence="2">The sequence shown here is derived from an EMBL/GenBank/DDBJ whole genome shotgun (WGS) entry which is preliminary data.</text>
</comment>
<dbReference type="Gene3D" id="1.10.8.60">
    <property type="match status" value="1"/>
</dbReference>
<organism evidence="2 3">
    <name type="scientific">Candidatus Merdivivens faecigallinarum</name>
    <dbReference type="NCBI Taxonomy" id="2840871"/>
    <lineage>
        <taxon>Bacteria</taxon>
        <taxon>Pseudomonadati</taxon>
        <taxon>Bacteroidota</taxon>
        <taxon>Bacteroidia</taxon>
        <taxon>Bacteroidales</taxon>
        <taxon>Muribaculaceae</taxon>
        <taxon>Muribaculaceae incertae sedis</taxon>
        <taxon>Candidatus Merdivivens</taxon>
    </lineage>
</organism>
<evidence type="ECO:0000313" key="2">
    <source>
        <dbReference type="EMBL" id="MBO8481605.1"/>
    </source>
</evidence>
<dbReference type="PANTHER" id="PTHR48102">
    <property type="entry name" value="ATP-DEPENDENT CLP PROTEASE ATP-BINDING SUBUNIT CLPX-LIKE, MITOCHONDRIAL-RELATED"/>
    <property type="match status" value="1"/>
</dbReference>
<dbReference type="SUPFAM" id="SSF52540">
    <property type="entry name" value="P-loop containing nucleoside triphosphate hydrolases"/>
    <property type="match status" value="1"/>
</dbReference>
<dbReference type="InterPro" id="IPR003959">
    <property type="entry name" value="ATPase_AAA_core"/>
</dbReference>
<feature type="domain" description="ATPase AAA-type core" evidence="1">
    <location>
        <begin position="171"/>
        <end position="272"/>
    </location>
</feature>